<comment type="caution">
    <text evidence="1">The sequence shown here is derived from an EMBL/GenBank/DDBJ whole genome shotgun (WGS) entry which is preliminary data.</text>
</comment>
<dbReference type="Proteomes" id="UP000237105">
    <property type="component" value="Unassembled WGS sequence"/>
</dbReference>
<gene>
    <name evidence="1" type="ORF">PanWU01x14_315030</name>
</gene>
<protein>
    <submittedName>
        <fullName evidence="1">Uncharacterized protein</fullName>
    </submittedName>
</protein>
<reference evidence="2" key="1">
    <citation type="submission" date="2016-06" db="EMBL/GenBank/DDBJ databases">
        <title>Parallel loss of symbiosis genes in relatives of nitrogen-fixing non-legume Parasponia.</title>
        <authorList>
            <person name="Van Velzen R."/>
            <person name="Holmer R."/>
            <person name="Bu F."/>
            <person name="Rutten L."/>
            <person name="Van Zeijl A."/>
            <person name="Liu W."/>
            <person name="Santuari L."/>
            <person name="Cao Q."/>
            <person name="Sharma T."/>
            <person name="Shen D."/>
            <person name="Roswanjaya Y."/>
            <person name="Wardhani T."/>
            <person name="Kalhor M.S."/>
            <person name="Jansen J."/>
            <person name="Van den Hoogen J."/>
            <person name="Gungor B."/>
            <person name="Hartog M."/>
            <person name="Hontelez J."/>
            <person name="Verver J."/>
            <person name="Yang W.-C."/>
            <person name="Schijlen E."/>
            <person name="Repin R."/>
            <person name="Schilthuizen M."/>
            <person name="Schranz E."/>
            <person name="Heidstra R."/>
            <person name="Miyata K."/>
            <person name="Fedorova E."/>
            <person name="Kohlen W."/>
            <person name="Bisseling T."/>
            <person name="Smit S."/>
            <person name="Geurts R."/>
        </authorList>
    </citation>
    <scope>NUCLEOTIDE SEQUENCE [LARGE SCALE GENOMIC DNA]</scope>
    <source>
        <strain evidence="2">cv. WU1-14</strain>
    </source>
</reference>
<keyword evidence="2" id="KW-1185">Reference proteome</keyword>
<evidence type="ECO:0000313" key="1">
    <source>
        <dbReference type="EMBL" id="PON38133.1"/>
    </source>
</evidence>
<dbReference type="EMBL" id="JXTB01000505">
    <property type="protein sequence ID" value="PON38133.1"/>
    <property type="molecule type" value="Genomic_DNA"/>
</dbReference>
<proteinExistence type="predicted"/>
<organism evidence="1 2">
    <name type="scientific">Parasponia andersonii</name>
    <name type="common">Sponia andersonii</name>
    <dbReference type="NCBI Taxonomy" id="3476"/>
    <lineage>
        <taxon>Eukaryota</taxon>
        <taxon>Viridiplantae</taxon>
        <taxon>Streptophyta</taxon>
        <taxon>Embryophyta</taxon>
        <taxon>Tracheophyta</taxon>
        <taxon>Spermatophyta</taxon>
        <taxon>Magnoliopsida</taxon>
        <taxon>eudicotyledons</taxon>
        <taxon>Gunneridae</taxon>
        <taxon>Pentapetalae</taxon>
        <taxon>rosids</taxon>
        <taxon>fabids</taxon>
        <taxon>Rosales</taxon>
        <taxon>Cannabaceae</taxon>
        <taxon>Parasponia</taxon>
    </lineage>
</organism>
<dbReference type="AlphaFoldDB" id="A0A2P5ANJ6"/>
<name>A0A2P5ANJ6_PARAD</name>
<evidence type="ECO:0000313" key="2">
    <source>
        <dbReference type="Proteomes" id="UP000237105"/>
    </source>
</evidence>
<sequence length="60" mass="6391">MGLTSAISKAGPVCRACSQPCRSMVDLSCSPSLLQSFPEIRGPKVLEHSWNIRVCAVSEG</sequence>
<accession>A0A2P5ANJ6</accession>